<evidence type="ECO:0000313" key="5">
    <source>
        <dbReference type="Proteomes" id="UP001160148"/>
    </source>
</evidence>
<evidence type="ECO:0000256" key="3">
    <source>
        <dbReference type="SAM" id="SignalP"/>
    </source>
</evidence>
<evidence type="ECO:0000256" key="2">
    <source>
        <dbReference type="SAM" id="Phobius"/>
    </source>
</evidence>
<feature type="compositionally biased region" description="Basic residues" evidence="1">
    <location>
        <begin position="378"/>
        <end position="395"/>
    </location>
</feature>
<dbReference type="EMBL" id="CARXXK010000005">
    <property type="protein sequence ID" value="CAI6369079.1"/>
    <property type="molecule type" value="Genomic_DNA"/>
</dbReference>
<keyword evidence="2" id="KW-0812">Transmembrane</keyword>
<keyword evidence="2" id="KW-1133">Transmembrane helix</keyword>
<keyword evidence="5" id="KW-1185">Reference proteome</keyword>
<dbReference type="AlphaFoldDB" id="A0AAV0XK91"/>
<keyword evidence="3" id="KW-0732">Signal</keyword>
<evidence type="ECO:0000256" key="1">
    <source>
        <dbReference type="SAM" id="MobiDB-lite"/>
    </source>
</evidence>
<reference evidence="4 5" key="1">
    <citation type="submission" date="2023-01" db="EMBL/GenBank/DDBJ databases">
        <authorList>
            <person name="Whitehead M."/>
        </authorList>
    </citation>
    <scope>NUCLEOTIDE SEQUENCE [LARGE SCALE GENOMIC DNA]</scope>
</reference>
<feature type="region of interest" description="Disordered" evidence="1">
    <location>
        <begin position="357"/>
        <end position="395"/>
    </location>
</feature>
<accession>A0AAV0XK91</accession>
<feature type="compositionally biased region" description="Basic and acidic residues" evidence="1">
    <location>
        <begin position="158"/>
        <end position="174"/>
    </location>
</feature>
<name>A0AAV0XK91_9HEMI</name>
<evidence type="ECO:0000313" key="4">
    <source>
        <dbReference type="EMBL" id="CAI6369079.1"/>
    </source>
</evidence>
<gene>
    <name evidence="4" type="ORF">MEUPH1_LOCUS23361</name>
</gene>
<sequence length="395" mass="45086">MTRPPAAVLVLLSCVIRMSPWPGFTVVTGTWVGHPESPFADRMALFEHVLMNDDRWSQVLKQKIKLSVLSLPRYHMTESYKEILNRVQLVDPKDTRDHTVMYVIQQLMEKTPWSGTNVNFTAYALSTGITCFTYNNVSFVLSLIVNRIGMLARKMRKSMENNDDDGKDKKKVEENADGNGSDSENGEPSDKPLDKVDDAMDDVRMTLAVLVDKVAALEGELAFFATSLYDYDGAERTEDDLILLRVLEMIKEEVDVRLERHCHPTPHSDIYTYLGKYQSLNKSPPPPEELAPNDETLKNELIEFEKIIDCMLDVYDGLDVETMPMETWLPILDYRLPVSMDIKFYIDGVLKVPIKPEETGSDRLKGAAKKEKKDGAKPRKKKSKKKNKGKKRRYT</sequence>
<feature type="compositionally biased region" description="Basic and acidic residues" evidence="1">
    <location>
        <begin position="357"/>
        <end position="377"/>
    </location>
</feature>
<proteinExistence type="predicted"/>
<organism evidence="4 5">
    <name type="scientific">Macrosiphum euphorbiae</name>
    <name type="common">potato aphid</name>
    <dbReference type="NCBI Taxonomy" id="13131"/>
    <lineage>
        <taxon>Eukaryota</taxon>
        <taxon>Metazoa</taxon>
        <taxon>Ecdysozoa</taxon>
        <taxon>Arthropoda</taxon>
        <taxon>Hexapoda</taxon>
        <taxon>Insecta</taxon>
        <taxon>Pterygota</taxon>
        <taxon>Neoptera</taxon>
        <taxon>Paraneoptera</taxon>
        <taxon>Hemiptera</taxon>
        <taxon>Sternorrhyncha</taxon>
        <taxon>Aphidomorpha</taxon>
        <taxon>Aphidoidea</taxon>
        <taxon>Aphididae</taxon>
        <taxon>Macrosiphini</taxon>
        <taxon>Macrosiphum</taxon>
    </lineage>
</organism>
<feature type="transmembrane region" description="Helical" evidence="2">
    <location>
        <begin position="120"/>
        <end position="145"/>
    </location>
</feature>
<feature type="signal peptide" evidence="3">
    <location>
        <begin position="1"/>
        <end position="20"/>
    </location>
</feature>
<dbReference type="Proteomes" id="UP001160148">
    <property type="component" value="Unassembled WGS sequence"/>
</dbReference>
<feature type="chain" id="PRO_5043818866" evidence="3">
    <location>
        <begin position="21"/>
        <end position="395"/>
    </location>
</feature>
<comment type="caution">
    <text evidence="4">The sequence shown here is derived from an EMBL/GenBank/DDBJ whole genome shotgun (WGS) entry which is preliminary data.</text>
</comment>
<protein>
    <submittedName>
        <fullName evidence="4">Uncharacterized protein</fullName>
    </submittedName>
</protein>
<keyword evidence="2" id="KW-0472">Membrane</keyword>
<feature type="region of interest" description="Disordered" evidence="1">
    <location>
        <begin position="158"/>
        <end position="196"/>
    </location>
</feature>